<dbReference type="HAMAP" id="MF_00984">
    <property type="entry name" value="SSB"/>
    <property type="match status" value="1"/>
</dbReference>
<dbReference type="PANTHER" id="PTHR10302">
    <property type="entry name" value="SINGLE-STRANDED DNA-BINDING PROTEIN"/>
    <property type="match status" value="1"/>
</dbReference>
<dbReference type="InterPro" id="IPR012340">
    <property type="entry name" value="NA-bd_OB-fold"/>
</dbReference>
<dbReference type="SUPFAM" id="SSF50249">
    <property type="entry name" value="Nucleic acid-binding proteins"/>
    <property type="match status" value="1"/>
</dbReference>
<evidence type="ECO:0000256" key="2">
    <source>
        <dbReference type="HAMAP-Rule" id="MF_00984"/>
    </source>
</evidence>
<dbReference type="PIRSF" id="PIRSF002070">
    <property type="entry name" value="SSB"/>
    <property type="match status" value="1"/>
</dbReference>
<comment type="caution">
    <text evidence="5">The sequence shown here is derived from an EMBL/GenBank/DDBJ whole genome shotgun (WGS) entry which is preliminary data.</text>
</comment>
<protein>
    <recommendedName>
        <fullName evidence="2 3">Single-stranded DNA-binding protein</fullName>
        <shortName evidence="2">SSB</shortName>
    </recommendedName>
</protein>
<dbReference type="InterPro" id="IPR000424">
    <property type="entry name" value="Primosome_PriB/ssb"/>
</dbReference>
<gene>
    <name evidence="5" type="ORF">F0P94_17655</name>
</gene>
<evidence type="ECO:0000256" key="1">
    <source>
        <dbReference type="ARBA" id="ARBA00023125"/>
    </source>
</evidence>
<dbReference type="EMBL" id="VTWT01000012">
    <property type="protein sequence ID" value="KAA9325413.1"/>
    <property type="molecule type" value="Genomic_DNA"/>
</dbReference>
<dbReference type="AlphaFoldDB" id="A0A5N1IIC0"/>
<evidence type="ECO:0000256" key="3">
    <source>
        <dbReference type="PIRNR" id="PIRNR002070"/>
    </source>
</evidence>
<dbReference type="Pfam" id="PF00436">
    <property type="entry name" value="SSB"/>
    <property type="match status" value="1"/>
</dbReference>
<dbReference type="PANTHER" id="PTHR10302:SF0">
    <property type="entry name" value="SINGLE-STRANDED DNA-BINDING PROTEIN, MITOCHONDRIAL"/>
    <property type="match status" value="1"/>
</dbReference>
<dbReference type="RefSeq" id="WP_150905525.1">
    <property type="nucleotide sequence ID" value="NZ_VTWT01000012.1"/>
</dbReference>
<comment type="caution">
    <text evidence="2">Lacks conserved residue(s) required for the propagation of feature annotation.</text>
</comment>
<dbReference type="Gene3D" id="2.40.50.140">
    <property type="entry name" value="Nucleic acid-binding proteins"/>
    <property type="match status" value="1"/>
</dbReference>
<dbReference type="PROSITE" id="PS50935">
    <property type="entry name" value="SSB"/>
    <property type="match status" value="1"/>
</dbReference>
<evidence type="ECO:0000256" key="4">
    <source>
        <dbReference type="SAM" id="MobiDB-lite"/>
    </source>
</evidence>
<accession>A0A5N1IIC0</accession>
<proteinExistence type="inferred from homology"/>
<keyword evidence="1 2" id="KW-0238">DNA-binding</keyword>
<dbReference type="CDD" id="cd04496">
    <property type="entry name" value="SSB_OBF"/>
    <property type="match status" value="1"/>
</dbReference>
<dbReference type="GO" id="GO:0009295">
    <property type="term" value="C:nucleoid"/>
    <property type="evidence" value="ECO:0007669"/>
    <property type="project" value="TreeGrafter"/>
</dbReference>
<sequence>MAGINKVILVGNLGKDPEVRHLENNVAVATFSLATSESYKDKNGQRVDKTEWHNIVMWRGLAEVAEKYLKKGQMVYIEGKIQTRNYQDKDGQTKYITEIVADQMTMLGARPEGGSNGDNNQGGSNYNKAGSSAAAPVASNAPKFEEEPDDLPF</sequence>
<dbReference type="GO" id="GO:0003697">
    <property type="term" value="F:single-stranded DNA binding"/>
    <property type="evidence" value="ECO:0007669"/>
    <property type="project" value="UniProtKB-UniRule"/>
</dbReference>
<reference evidence="5 6" key="1">
    <citation type="submission" date="2019-09" db="EMBL/GenBank/DDBJ databases">
        <title>Genome sequence of Adhaeribacter sp. M2.</title>
        <authorList>
            <person name="Srinivasan S."/>
        </authorList>
    </citation>
    <scope>NUCLEOTIDE SEQUENCE [LARGE SCALE GENOMIC DNA]</scope>
    <source>
        <strain evidence="5 6">M2</strain>
    </source>
</reference>
<organism evidence="5 6">
    <name type="scientific">Adhaeribacter soli</name>
    <dbReference type="NCBI Taxonomy" id="2607655"/>
    <lineage>
        <taxon>Bacteria</taxon>
        <taxon>Pseudomonadati</taxon>
        <taxon>Bacteroidota</taxon>
        <taxon>Cytophagia</taxon>
        <taxon>Cytophagales</taxon>
        <taxon>Hymenobacteraceae</taxon>
        <taxon>Adhaeribacter</taxon>
    </lineage>
</organism>
<evidence type="ECO:0000313" key="5">
    <source>
        <dbReference type="EMBL" id="KAA9325413.1"/>
    </source>
</evidence>
<evidence type="ECO:0000313" key="6">
    <source>
        <dbReference type="Proteomes" id="UP000326570"/>
    </source>
</evidence>
<name>A0A5N1IIC0_9BACT</name>
<feature type="region of interest" description="Disordered" evidence="4">
    <location>
        <begin position="107"/>
        <end position="153"/>
    </location>
</feature>
<feature type="compositionally biased region" description="Low complexity" evidence="4">
    <location>
        <begin position="117"/>
        <end position="141"/>
    </location>
</feature>
<dbReference type="InterPro" id="IPR011344">
    <property type="entry name" value="ssDNA-bd"/>
</dbReference>
<dbReference type="Proteomes" id="UP000326570">
    <property type="component" value="Unassembled WGS sequence"/>
</dbReference>
<dbReference type="GO" id="GO:0006260">
    <property type="term" value="P:DNA replication"/>
    <property type="evidence" value="ECO:0007669"/>
    <property type="project" value="InterPro"/>
</dbReference>
<comment type="subunit">
    <text evidence="2">Homotetramer.</text>
</comment>
<dbReference type="NCBIfam" id="TIGR00621">
    <property type="entry name" value="ssb"/>
    <property type="match status" value="1"/>
</dbReference>
<keyword evidence="6" id="KW-1185">Reference proteome</keyword>